<keyword evidence="13" id="KW-1185">Reference proteome</keyword>
<feature type="domain" description="Histidine kinase" evidence="10">
    <location>
        <begin position="206"/>
        <end position="413"/>
    </location>
</feature>
<reference evidence="12 13" key="1">
    <citation type="submission" date="2015-06" db="EMBL/GenBank/DDBJ databases">
        <title>Genome sequence of Pseudoalteromonas peptidolytica.</title>
        <authorList>
            <person name="Xie B.-B."/>
            <person name="Rong J.-C."/>
            <person name="Qin Q.-L."/>
            <person name="Zhang Y.-Z."/>
        </authorList>
    </citation>
    <scope>NUCLEOTIDE SEQUENCE [LARGE SCALE GENOMIC DNA]</scope>
    <source>
        <strain evidence="12 13">F12-50-A1</strain>
    </source>
</reference>
<name>A0A8I0MZL4_9GAMM</name>
<evidence type="ECO:0000313" key="12">
    <source>
        <dbReference type="EMBL" id="MBE0348146.1"/>
    </source>
</evidence>
<gene>
    <name evidence="12" type="ORF">PPEP_a3262</name>
</gene>
<dbReference type="Gene3D" id="1.10.287.130">
    <property type="match status" value="1"/>
</dbReference>
<dbReference type="PROSITE" id="PS50110">
    <property type="entry name" value="RESPONSE_REGULATORY"/>
    <property type="match status" value="1"/>
</dbReference>
<dbReference type="InterPro" id="IPR003661">
    <property type="entry name" value="HisK_dim/P_dom"/>
</dbReference>
<dbReference type="CDD" id="cd17546">
    <property type="entry name" value="REC_hyHK_CKI1_RcsC-like"/>
    <property type="match status" value="1"/>
</dbReference>
<dbReference type="InterPro" id="IPR011006">
    <property type="entry name" value="CheY-like_superfamily"/>
</dbReference>
<evidence type="ECO:0000259" key="10">
    <source>
        <dbReference type="PROSITE" id="PS50109"/>
    </source>
</evidence>
<dbReference type="Pfam" id="PF00072">
    <property type="entry name" value="Response_reg"/>
    <property type="match status" value="1"/>
</dbReference>
<dbReference type="Proteomes" id="UP000660708">
    <property type="component" value="Unassembled WGS sequence"/>
</dbReference>
<evidence type="ECO:0000256" key="1">
    <source>
        <dbReference type="ARBA" id="ARBA00000085"/>
    </source>
</evidence>
<dbReference type="InterPro" id="IPR005467">
    <property type="entry name" value="His_kinase_dom"/>
</dbReference>
<proteinExistence type="predicted"/>
<keyword evidence="5" id="KW-0812">Transmembrane</keyword>
<dbReference type="SUPFAM" id="SSF52172">
    <property type="entry name" value="CheY-like"/>
    <property type="match status" value="1"/>
</dbReference>
<dbReference type="InterPro" id="IPR036890">
    <property type="entry name" value="HATPase_C_sf"/>
</dbReference>
<dbReference type="EC" id="2.7.13.3" evidence="3"/>
<dbReference type="Gene3D" id="3.40.50.2300">
    <property type="match status" value="1"/>
</dbReference>
<dbReference type="SMART" id="SM00448">
    <property type="entry name" value="REC"/>
    <property type="match status" value="1"/>
</dbReference>
<dbReference type="PANTHER" id="PTHR45339">
    <property type="entry name" value="HYBRID SIGNAL TRANSDUCTION HISTIDINE KINASE J"/>
    <property type="match status" value="1"/>
</dbReference>
<dbReference type="InterPro" id="IPR036097">
    <property type="entry name" value="HisK_dim/P_sf"/>
</dbReference>
<keyword evidence="4 9" id="KW-0597">Phosphoprotein</keyword>
<feature type="domain" description="Response regulatory" evidence="11">
    <location>
        <begin position="429"/>
        <end position="543"/>
    </location>
</feature>
<dbReference type="EMBL" id="AQHF01000030">
    <property type="protein sequence ID" value="MBE0348146.1"/>
    <property type="molecule type" value="Genomic_DNA"/>
</dbReference>
<feature type="modified residue" description="4-aspartylphosphate" evidence="9">
    <location>
        <position position="478"/>
    </location>
</feature>
<dbReference type="SUPFAM" id="SSF55874">
    <property type="entry name" value="ATPase domain of HSP90 chaperone/DNA topoisomerase II/histidine kinase"/>
    <property type="match status" value="1"/>
</dbReference>
<dbReference type="SUPFAM" id="SSF47384">
    <property type="entry name" value="Homodimeric domain of signal transducing histidine kinase"/>
    <property type="match status" value="1"/>
</dbReference>
<evidence type="ECO:0000256" key="6">
    <source>
        <dbReference type="ARBA" id="ARBA00022989"/>
    </source>
</evidence>
<evidence type="ECO:0000259" key="11">
    <source>
        <dbReference type="PROSITE" id="PS50110"/>
    </source>
</evidence>
<dbReference type="InterPro" id="IPR001789">
    <property type="entry name" value="Sig_transdc_resp-reg_receiver"/>
</dbReference>
<evidence type="ECO:0000256" key="2">
    <source>
        <dbReference type="ARBA" id="ARBA00004141"/>
    </source>
</evidence>
<keyword evidence="7" id="KW-0902">Two-component regulatory system</keyword>
<keyword evidence="6" id="KW-1133">Transmembrane helix</keyword>
<comment type="subcellular location">
    <subcellularLocation>
        <location evidence="2">Membrane</location>
        <topology evidence="2">Multi-pass membrane protein</topology>
    </subcellularLocation>
</comment>
<dbReference type="Gene3D" id="3.30.565.10">
    <property type="entry name" value="Histidine kinase-like ATPase, C-terminal domain"/>
    <property type="match status" value="1"/>
</dbReference>
<dbReference type="Pfam" id="PF02518">
    <property type="entry name" value="HATPase_c"/>
    <property type="match status" value="1"/>
</dbReference>
<dbReference type="InterPro" id="IPR029095">
    <property type="entry name" value="NarX-like_N"/>
</dbReference>
<dbReference type="CDD" id="cd00082">
    <property type="entry name" value="HisKA"/>
    <property type="match status" value="1"/>
</dbReference>
<evidence type="ECO:0000256" key="7">
    <source>
        <dbReference type="ARBA" id="ARBA00023012"/>
    </source>
</evidence>
<dbReference type="Pfam" id="PF00512">
    <property type="entry name" value="HisKA"/>
    <property type="match status" value="1"/>
</dbReference>
<keyword evidence="8" id="KW-0472">Membrane</keyword>
<dbReference type="PROSITE" id="PS50109">
    <property type="entry name" value="HIS_KIN"/>
    <property type="match status" value="1"/>
</dbReference>
<dbReference type="SMART" id="SM00388">
    <property type="entry name" value="HisKA"/>
    <property type="match status" value="1"/>
</dbReference>
<organism evidence="12 13">
    <name type="scientific">Pseudoalteromonas peptidolytica F12-50-A1</name>
    <dbReference type="NCBI Taxonomy" id="1315280"/>
    <lineage>
        <taxon>Bacteria</taxon>
        <taxon>Pseudomonadati</taxon>
        <taxon>Pseudomonadota</taxon>
        <taxon>Gammaproteobacteria</taxon>
        <taxon>Alteromonadales</taxon>
        <taxon>Pseudoalteromonadaceae</taxon>
        <taxon>Pseudoalteromonas</taxon>
    </lineage>
</organism>
<dbReference type="Pfam" id="PF13675">
    <property type="entry name" value="PilJ"/>
    <property type="match status" value="1"/>
</dbReference>
<dbReference type="SMART" id="SM00387">
    <property type="entry name" value="HATPase_c"/>
    <property type="match status" value="1"/>
</dbReference>
<evidence type="ECO:0000256" key="4">
    <source>
        <dbReference type="ARBA" id="ARBA00022553"/>
    </source>
</evidence>
<dbReference type="GO" id="GO:0016020">
    <property type="term" value="C:membrane"/>
    <property type="evidence" value="ECO:0007669"/>
    <property type="project" value="UniProtKB-SubCell"/>
</dbReference>
<evidence type="ECO:0000256" key="9">
    <source>
        <dbReference type="PROSITE-ProRule" id="PRU00169"/>
    </source>
</evidence>
<evidence type="ECO:0000256" key="3">
    <source>
        <dbReference type="ARBA" id="ARBA00012438"/>
    </source>
</evidence>
<dbReference type="InterPro" id="IPR003594">
    <property type="entry name" value="HATPase_dom"/>
</dbReference>
<dbReference type="GO" id="GO:0000155">
    <property type="term" value="F:phosphorelay sensor kinase activity"/>
    <property type="evidence" value="ECO:0007669"/>
    <property type="project" value="InterPro"/>
</dbReference>
<dbReference type="AlphaFoldDB" id="A0A8I0MZL4"/>
<evidence type="ECO:0000256" key="5">
    <source>
        <dbReference type="ARBA" id="ARBA00022692"/>
    </source>
</evidence>
<comment type="caution">
    <text evidence="12">The sequence shown here is derived from an EMBL/GenBank/DDBJ whole genome shotgun (WGS) entry which is preliminary data.</text>
</comment>
<sequence length="546" mass="61825">MALLLSMAMVVMQYLLHQQSQDARVINLAGMQRMLSQRIALFSSIDSPQGLETLRLAIDDFEGNHHFLTEKEGGQYHHLNESLESLYYENPIQLHQQSLTFITLAKRHLKQPNTQLSEGILTLSQTLLPNLNQAVSLFEHQAKLNTERVRKIELLIWLLGLTVLFIEAKFVFRPMTKEITEAFRQLEASKKLADDALQSKSRFLARVSHEIRTPLQALHGYLDEFIKSADAKQLEHVKSAANQLDILLYSVEDFNSLSQQDIVIERHQIQLHDVIKTACISFQLSAHNKSLTFNLALGNALNMACFGDAKRIAWLVGELVNNAIKFTERGGIQVFADIVMTQEASYLEFIVEDTGEGFDYKRLQESMRTEHFQGSQLGLQRCQLLVSALGGQLKFTARKPFGTRAELQIPVEVDIENVRSSKREKLSTNVLLVEDNLINARVIEKMLQPIAKQVTHAEHGEQALEIYQVGKFDVVLMDLNMPIMNGFEATRKIRAIDPIIPILVVTANTNSADLDKVYELGATAHLYKPLQTEVLTDKLTAMLDKR</sequence>
<evidence type="ECO:0000313" key="13">
    <source>
        <dbReference type="Proteomes" id="UP000660708"/>
    </source>
</evidence>
<accession>A0A8I0MZL4</accession>
<evidence type="ECO:0000256" key="8">
    <source>
        <dbReference type="ARBA" id="ARBA00023136"/>
    </source>
</evidence>
<protein>
    <recommendedName>
        <fullName evidence="3">histidine kinase</fullName>
        <ecNumber evidence="3">2.7.13.3</ecNumber>
    </recommendedName>
</protein>
<comment type="catalytic activity">
    <reaction evidence="1">
        <text>ATP + protein L-histidine = ADP + protein N-phospho-L-histidine.</text>
        <dbReference type="EC" id="2.7.13.3"/>
    </reaction>
</comment>
<dbReference type="PANTHER" id="PTHR45339:SF1">
    <property type="entry name" value="HYBRID SIGNAL TRANSDUCTION HISTIDINE KINASE J"/>
    <property type="match status" value="1"/>
</dbReference>